<evidence type="ECO:0000256" key="8">
    <source>
        <dbReference type="PIRSR" id="PIRSR601952-2"/>
    </source>
</evidence>
<dbReference type="EMBL" id="QUOT01000001">
    <property type="protein sequence ID" value="REL29495.1"/>
    <property type="molecule type" value="Genomic_DNA"/>
</dbReference>
<comment type="similarity">
    <text evidence="1 9">Belongs to the alkaline phosphatase family.</text>
</comment>
<feature type="binding site" evidence="8">
    <location>
        <position position="131"/>
    </location>
    <ligand>
        <name>Mg(2+)</name>
        <dbReference type="ChEBI" id="CHEBI:18420"/>
    </ligand>
</feature>
<feature type="binding site" evidence="8">
    <location>
        <position position="254"/>
    </location>
    <ligand>
        <name>Mg(2+)</name>
        <dbReference type="ChEBI" id="CHEBI:18420"/>
    </ligand>
</feature>
<dbReference type="Gene3D" id="3.40.720.10">
    <property type="entry name" value="Alkaline Phosphatase, subunit A"/>
    <property type="match status" value="1"/>
</dbReference>
<feature type="active site" description="Phosphoserine intermediate" evidence="7">
    <location>
        <position position="80"/>
    </location>
</feature>
<feature type="binding site" evidence="8">
    <location>
        <position position="301"/>
    </location>
    <ligand>
        <name>Zn(2+)</name>
        <dbReference type="ChEBI" id="CHEBI:29105"/>
        <label>2</label>
    </ligand>
</feature>
<feature type="binding site" evidence="8">
    <location>
        <position position="302"/>
    </location>
    <ligand>
        <name>Zn(2+)</name>
        <dbReference type="ChEBI" id="CHEBI:29105"/>
        <label>2</label>
    </ligand>
</feature>
<comment type="caution">
    <text evidence="12">The sequence shown here is derived from an EMBL/GenBank/DDBJ whole genome shotgun (WGS) entry which is preliminary data.</text>
</comment>
<dbReference type="PANTHER" id="PTHR11596">
    <property type="entry name" value="ALKALINE PHOSPHATASE"/>
    <property type="match status" value="1"/>
</dbReference>
<dbReference type="PRINTS" id="PR00113">
    <property type="entry name" value="ALKPHPHTASE"/>
</dbReference>
<feature type="binding site" evidence="8">
    <location>
        <position position="31"/>
    </location>
    <ligand>
        <name>Zn(2+)</name>
        <dbReference type="ChEBI" id="CHEBI:29105"/>
        <label>2</label>
    </ligand>
</feature>
<dbReference type="SUPFAM" id="SSF53649">
    <property type="entry name" value="Alkaline phosphatase-like"/>
    <property type="match status" value="1"/>
</dbReference>
<dbReference type="InterPro" id="IPR017850">
    <property type="entry name" value="Alkaline_phosphatase_core_sf"/>
</dbReference>
<evidence type="ECO:0000313" key="13">
    <source>
        <dbReference type="Proteomes" id="UP000256899"/>
    </source>
</evidence>
<sequence>MRKLLSSLCVLAACSAAAKEQPHNIIMVIADGMGPAYTTGYRYYNDDPSTKAVESTIFDKYLVGMSSTYPAPVSGYVTDSAAGATALSAGVKTYNGAIGMDVNKQPVESVLERAKHYGMKTGAVVTSQVNHATPASYLAHNEYRRNYNEIADSYVDDRIKGKIKFDVLFGGGWQYFIRDDRQLVEELTSKGVQYIDTYQQLSDLHNKQPALGLFADVGLPHALDDTDRHRLSTMTKAATNLLANQDKGYFLLVEASQIDWAGHSNDISAAMAEMDDLAKTIEYLEGYVSKHPNTTVILTADHSTGGLTLAAQGEYKWQPDVLKKQLHSPGHIAKLLLEKSFSKQQADELFNLALTQAEYDALLKAKVDAEQKLIAYEQLSKEEQGKARMPNTSRLVAKIIKKLLDTRSNTGWTSGGHTAIDVPVIALGKYAEKFAGHQDNTQIAKKVFKLLDKYNKSSK</sequence>
<dbReference type="InterPro" id="IPR018299">
    <property type="entry name" value="Alkaline_phosphatase_AS"/>
</dbReference>
<dbReference type="Proteomes" id="UP000256899">
    <property type="component" value="Unassembled WGS sequence"/>
</dbReference>
<comment type="cofactor">
    <cofactor evidence="8">
        <name>Zn(2+)</name>
        <dbReference type="ChEBI" id="CHEBI:29105"/>
    </cofactor>
    <text evidence="8">Binds 2 Zn(2+) ions.</text>
</comment>
<feature type="coiled-coil region" evidence="10">
    <location>
        <begin position="352"/>
        <end position="379"/>
    </location>
</feature>
<name>A0A3E0TZT7_9GAMM</name>
<feature type="binding site" evidence="8">
    <location>
        <position position="263"/>
    </location>
    <ligand>
        <name>Zn(2+)</name>
        <dbReference type="ChEBI" id="CHEBI:29105"/>
        <label>2</label>
    </ligand>
</feature>
<evidence type="ECO:0000256" key="3">
    <source>
        <dbReference type="ARBA" id="ARBA00022723"/>
    </source>
</evidence>
<feature type="binding site" evidence="8">
    <location>
        <position position="31"/>
    </location>
    <ligand>
        <name>Mg(2+)</name>
        <dbReference type="ChEBI" id="CHEBI:18420"/>
    </ligand>
</feature>
<keyword evidence="10" id="KW-0175">Coiled coil</keyword>
<feature type="signal peptide" evidence="11">
    <location>
        <begin position="1"/>
        <end position="18"/>
    </location>
</feature>
<dbReference type="PANTHER" id="PTHR11596:SF5">
    <property type="entry name" value="ALKALINE PHOSPHATASE"/>
    <property type="match status" value="1"/>
</dbReference>
<proteinExistence type="inferred from homology"/>
<keyword evidence="6 8" id="KW-0460">Magnesium</keyword>
<dbReference type="AlphaFoldDB" id="A0A3E0TZT7"/>
<accession>A0A3E0TZT7</accession>
<reference evidence="13" key="1">
    <citation type="submission" date="2018-08" db="EMBL/GenBank/DDBJ databases">
        <title>Thalassotalea euphylliae genome.</title>
        <authorList>
            <person name="Summers S."/>
            <person name="Rice S.A."/>
            <person name="Freckelton M.L."/>
            <person name="Nedved B.T."/>
            <person name="Hadfield M.G."/>
        </authorList>
    </citation>
    <scope>NUCLEOTIDE SEQUENCE [LARGE SCALE GENOMIC DNA]</scope>
    <source>
        <strain evidence="13">H3</strain>
    </source>
</reference>
<keyword evidence="13" id="KW-1185">Reference proteome</keyword>
<dbReference type="InterPro" id="IPR001952">
    <property type="entry name" value="Alkaline_phosphatase"/>
</dbReference>
<dbReference type="CDD" id="cd16012">
    <property type="entry name" value="ALP"/>
    <property type="match status" value="1"/>
</dbReference>
<keyword evidence="2" id="KW-0597">Phosphoprotein</keyword>
<dbReference type="Pfam" id="PF00245">
    <property type="entry name" value="Alk_phosphatase"/>
    <property type="match status" value="1"/>
</dbReference>
<dbReference type="GO" id="GO:0046872">
    <property type="term" value="F:metal ion binding"/>
    <property type="evidence" value="ECO:0007669"/>
    <property type="project" value="UniProtKB-KW"/>
</dbReference>
<dbReference type="SMART" id="SM00098">
    <property type="entry name" value="alkPPc"/>
    <property type="match status" value="1"/>
</dbReference>
<keyword evidence="11" id="KW-0732">Signal</keyword>
<evidence type="ECO:0000313" key="12">
    <source>
        <dbReference type="EMBL" id="REL29495.1"/>
    </source>
</evidence>
<evidence type="ECO:0000256" key="4">
    <source>
        <dbReference type="ARBA" id="ARBA00022801"/>
    </source>
</evidence>
<comment type="cofactor">
    <cofactor evidence="8">
        <name>Mg(2+)</name>
        <dbReference type="ChEBI" id="CHEBI:18420"/>
    </cofactor>
    <text evidence="8">Binds 1 Mg(2+) ion.</text>
</comment>
<evidence type="ECO:0000256" key="5">
    <source>
        <dbReference type="ARBA" id="ARBA00022833"/>
    </source>
</evidence>
<evidence type="ECO:0000256" key="6">
    <source>
        <dbReference type="ARBA" id="ARBA00022842"/>
    </source>
</evidence>
<feature type="binding site" evidence="8">
    <location>
        <position position="133"/>
    </location>
    <ligand>
        <name>Mg(2+)</name>
        <dbReference type="ChEBI" id="CHEBI:18420"/>
    </ligand>
</feature>
<protein>
    <submittedName>
        <fullName evidence="12">Alkaline phosphatase</fullName>
    </submittedName>
</protein>
<evidence type="ECO:0000256" key="9">
    <source>
        <dbReference type="RuleBase" id="RU003946"/>
    </source>
</evidence>
<keyword evidence="4" id="KW-0378">Hydrolase</keyword>
<gene>
    <name evidence="12" type="ORF">DXX94_01460</name>
</gene>
<organism evidence="12 13">
    <name type="scientific">Thalassotalea euphylliae</name>
    <dbReference type="NCBI Taxonomy" id="1655234"/>
    <lineage>
        <taxon>Bacteria</taxon>
        <taxon>Pseudomonadati</taxon>
        <taxon>Pseudomonadota</taxon>
        <taxon>Gammaproteobacteria</taxon>
        <taxon>Alteromonadales</taxon>
        <taxon>Colwelliaceae</taxon>
        <taxon>Thalassotalea</taxon>
    </lineage>
</organism>
<dbReference type="GO" id="GO:0004035">
    <property type="term" value="F:alkaline phosphatase activity"/>
    <property type="evidence" value="ECO:0007669"/>
    <property type="project" value="TreeGrafter"/>
</dbReference>
<feature type="binding site" evidence="8">
    <location>
        <position position="259"/>
    </location>
    <ligand>
        <name>Zn(2+)</name>
        <dbReference type="ChEBI" id="CHEBI:29105"/>
        <label>2</label>
    </ligand>
</feature>
<evidence type="ECO:0000256" key="11">
    <source>
        <dbReference type="SAM" id="SignalP"/>
    </source>
</evidence>
<keyword evidence="3 8" id="KW-0479">Metal-binding</keyword>
<dbReference type="Gene3D" id="1.10.60.40">
    <property type="match status" value="1"/>
</dbReference>
<feature type="binding site" evidence="8">
    <location>
        <position position="417"/>
    </location>
    <ligand>
        <name>Zn(2+)</name>
        <dbReference type="ChEBI" id="CHEBI:29105"/>
        <label>2</label>
    </ligand>
</feature>
<feature type="chain" id="PRO_5017733106" evidence="11">
    <location>
        <begin position="19"/>
        <end position="459"/>
    </location>
</feature>
<dbReference type="RefSeq" id="WP_116013403.1">
    <property type="nucleotide sequence ID" value="NZ_QUOT01000001.1"/>
</dbReference>
<dbReference type="PROSITE" id="PS00123">
    <property type="entry name" value="ALKALINE_PHOSPHATASE"/>
    <property type="match status" value="1"/>
</dbReference>
<evidence type="ECO:0000256" key="2">
    <source>
        <dbReference type="ARBA" id="ARBA00022553"/>
    </source>
</evidence>
<evidence type="ECO:0000256" key="1">
    <source>
        <dbReference type="ARBA" id="ARBA00005984"/>
    </source>
</evidence>
<evidence type="ECO:0000256" key="7">
    <source>
        <dbReference type="PIRSR" id="PIRSR601952-1"/>
    </source>
</evidence>
<keyword evidence="5 8" id="KW-0862">Zinc</keyword>
<evidence type="ECO:0000256" key="10">
    <source>
        <dbReference type="SAM" id="Coils"/>
    </source>
</evidence>